<reference evidence="2 3" key="1">
    <citation type="submission" date="2024-02" db="EMBL/GenBank/DDBJ databases">
        <authorList>
            <person name="Chen Y."/>
            <person name="Shah S."/>
            <person name="Dougan E. K."/>
            <person name="Thang M."/>
            <person name="Chan C."/>
        </authorList>
    </citation>
    <scope>NUCLEOTIDE SEQUENCE [LARGE SCALE GENOMIC DNA]</scope>
</reference>
<keyword evidence="3" id="KW-1185">Reference proteome</keyword>
<gene>
    <name evidence="2" type="ORF">SCF082_LOCUS7937</name>
</gene>
<accession>A0ABP0IMM6</accession>
<dbReference type="Proteomes" id="UP001642464">
    <property type="component" value="Unassembled WGS sequence"/>
</dbReference>
<dbReference type="EMBL" id="CAXAMM010004517">
    <property type="protein sequence ID" value="CAK9003860.1"/>
    <property type="molecule type" value="Genomic_DNA"/>
</dbReference>
<organism evidence="2 3">
    <name type="scientific">Durusdinium trenchii</name>
    <dbReference type="NCBI Taxonomy" id="1381693"/>
    <lineage>
        <taxon>Eukaryota</taxon>
        <taxon>Sar</taxon>
        <taxon>Alveolata</taxon>
        <taxon>Dinophyceae</taxon>
        <taxon>Suessiales</taxon>
        <taxon>Symbiodiniaceae</taxon>
        <taxon>Durusdinium</taxon>
    </lineage>
</organism>
<evidence type="ECO:0000256" key="1">
    <source>
        <dbReference type="SAM" id="MobiDB-lite"/>
    </source>
</evidence>
<protein>
    <submittedName>
        <fullName evidence="2">Uncharacterized protein</fullName>
    </submittedName>
</protein>
<name>A0ABP0IMM6_9DINO</name>
<evidence type="ECO:0000313" key="2">
    <source>
        <dbReference type="EMBL" id="CAK9003860.1"/>
    </source>
</evidence>
<feature type="compositionally biased region" description="Low complexity" evidence="1">
    <location>
        <begin position="68"/>
        <end position="81"/>
    </location>
</feature>
<sequence length="107" mass="11622">MEARAMEDAEDWPTVEDLRWMRLVMKAGGGLFKEKVMPSLKEINQLLRHRRDLGDDDSSSSAPGGGAARAVSGSGSGSVSVASGEAFQVVRRLTEGRSRVGSWDEER</sequence>
<evidence type="ECO:0000313" key="3">
    <source>
        <dbReference type="Proteomes" id="UP001642464"/>
    </source>
</evidence>
<proteinExistence type="predicted"/>
<comment type="caution">
    <text evidence="2">The sequence shown here is derived from an EMBL/GenBank/DDBJ whole genome shotgun (WGS) entry which is preliminary data.</text>
</comment>
<feature type="region of interest" description="Disordered" evidence="1">
    <location>
        <begin position="49"/>
        <end position="81"/>
    </location>
</feature>